<evidence type="ECO:0000256" key="3">
    <source>
        <dbReference type="ARBA" id="ARBA00023157"/>
    </source>
</evidence>
<feature type="domain" description="Peptidase S1" evidence="6">
    <location>
        <begin position="369"/>
        <end position="606"/>
    </location>
</feature>
<dbReference type="Gene3D" id="2.40.10.10">
    <property type="entry name" value="Trypsin-like serine proteases"/>
    <property type="match status" value="2"/>
</dbReference>
<evidence type="ECO:0000256" key="5">
    <source>
        <dbReference type="SAM" id="MobiDB-lite"/>
    </source>
</evidence>
<reference evidence="7" key="2">
    <citation type="submission" date="2021-09" db="EMBL/GenBank/DDBJ databases">
        <authorList>
            <person name="Jia N."/>
            <person name="Wang J."/>
            <person name="Shi W."/>
            <person name="Du L."/>
            <person name="Sun Y."/>
            <person name="Zhan W."/>
            <person name="Jiang J."/>
            <person name="Wang Q."/>
            <person name="Zhang B."/>
            <person name="Ji P."/>
            <person name="Sakyi L.B."/>
            <person name="Cui X."/>
            <person name="Yuan T."/>
            <person name="Jiang B."/>
            <person name="Yang W."/>
            <person name="Lam T.T.-Y."/>
            <person name="Chang Q."/>
            <person name="Ding S."/>
            <person name="Wang X."/>
            <person name="Zhu J."/>
            <person name="Ruan X."/>
            <person name="Zhao L."/>
            <person name="Wei J."/>
            <person name="Que T."/>
            <person name="Du C."/>
            <person name="Cheng J."/>
            <person name="Dai P."/>
            <person name="Han X."/>
            <person name="Huang E."/>
            <person name="Gao Y."/>
            <person name="Liu J."/>
            <person name="Shao H."/>
            <person name="Ye R."/>
            <person name="Li L."/>
            <person name="Wei W."/>
            <person name="Wang X."/>
            <person name="Wang C."/>
            <person name="Huo Q."/>
            <person name="Li W."/>
            <person name="Guo W."/>
            <person name="Chen H."/>
            <person name="Chen S."/>
            <person name="Zhou L."/>
            <person name="Zhou L."/>
            <person name="Ni X."/>
            <person name="Tian J."/>
            <person name="Zhou Y."/>
            <person name="Sheng Y."/>
            <person name="Liu T."/>
            <person name="Pan Y."/>
            <person name="Xia L."/>
            <person name="Li J."/>
            <person name="Zhao F."/>
            <person name="Cao W."/>
        </authorList>
    </citation>
    <scope>NUCLEOTIDE SEQUENCE</scope>
    <source>
        <strain evidence="7">Rmic-2018</strain>
        <tissue evidence="7">Larvae</tissue>
    </source>
</reference>
<dbReference type="PROSITE" id="PS50068">
    <property type="entry name" value="LDLRA_2"/>
    <property type="match status" value="3"/>
</dbReference>
<feature type="region of interest" description="Disordered" evidence="5">
    <location>
        <begin position="756"/>
        <end position="778"/>
    </location>
</feature>
<feature type="disulfide bond" evidence="4">
    <location>
        <begin position="148"/>
        <end position="163"/>
    </location>
</feature>
<evidence type="ECO:0000256" key="2">
    <source>
        <dbReference type="ARBA" id="ARBA00022801"/>
    </source>
</evidence>
<feature type="disulfide bond" evidence="4">
    <location>
        <begin position="136"/>
        <end position="154"/>
    </location>
</feature>
<dbReference type="GO" id="GO:0004252">
    <property type="term" value="F:serine-type endopeptidase activity"/>
    <property type="evidence" value="ECO:0007669"/>
    <property type="project" value="InterPro"/>
</dbReference>
<evidence type="ECO:0000259" key="6">
    <source>
        <dbReference type="PROSITE" id="PS50240"/>
    </source>
</evidence>
<comment type="caution">
    <text evidence="7">The sequence shown here is derived from an EMBL/GenBank/DDBJ whole genome shotgun (WGS) entry which is preliminary data.</text>
</comment>
<dbReference type="SMART" id="SM00192">
    <property type="entry name" value="LDLa"/>
    <property type="match status" value="3"/>
</dbReference>
<dbReference type="GO" id="GO:0006508">
    <property type="term" value="P:proteolysis"/>
    <property type="evidence" value="ECO:0007669"/>
    <property type="project" value="UniProtKB-KW"/>
</dbReference>
<dbReference type="InterPro" id="IPR043504">
    <property type="entry name" value="Peptidase_S1_PA_chymotrypsin"/>
</dbReference>
<feature type="region of interest" description="Disordered" evidence="5">
    <location>
        <begin position="800"/>
        <end position="851"/>
    </location>
</feature>
<feature type="disulfide bond" evidence="4">
    <location>
        <begin position="189"/>
        <end position="204"/>
    </location>
</feature>
<dbReference type="GO" id="GO:0016020">
    <property type="term" value="C:membrane"/>
    <property type="evidence" value="ECO:0007669"/>
    <property type="project" value="InterPro"/>
</dbReference>
<proteinExistence type="predicted"/>
<dbReference type="VEuPathDB" id="VectorBase:LOC119170642"/>
<feature type="disulfide bond" evidence="4">
    <location>
        <begin position="206"/>
        <end position="218"/>
    </location>
</feature>
<feature type="region of interest" description="Disordered" evidence="5">
    <location>
        <begin position="1"/>
        <end position="24"/>
    </location>
</feature>
<dbReference type="SUPFAM" id="SSF56487">
    <property type="entry name" value="SRCR-like"/>
    <property type="match status" value="1"/>
</dbReference>
<feature type="disulfide bond" evidence="4">
    <location>
        <begin position="177"/>
        <end position="195"/>
    </location>
</feature>
<evidence type="ECO:0000256" key="4">
    <source>
        <dbReference type="PROSITE-ProRule" id="PRU00124"/>
    </source>
</evidence>
<name>A0A9J6DWH8_RHIMP</name>
<feature type="compositionally biased region" description="Basic residues" evidence="5">
    <location>
        <begin position="819"/>
        <end position="831"/>
    </location>
</feature>
<dbReference type="Gene3D" id="4.10.400.10">
    <property type="entry name" value="Low-density Lipoprotein Receptor"/>
    <property type="match status" value="3"/>
</dbReference>
<keyword evidence="1" id="KW-0645">Protease</keyword>
<evidence type="ECO:0000256" key="1">
    <source>
        <dbReference type="ARBA" id="ARBA00022670"/>
    </source>
</evidence>
<gene>
    <name evidence="7" type="ORF">HPB51_021139</name>
</gene>
<keyword evidence="2" id="KW-0378">Hydrolase</keyword>
<dbReference type="PANTHER" id="PTHR24252:SF17">
    <property type="entry name" value="SUPPRESSOR OF TUMORIGENICITY 14 PROTEIN HOMOLOG-RELATED"/>
    <property type="match status" value="1"/>
</dbReference>
<dbReference type="InterPro" id="IPR001254">
    <property type="entry name" value="Trypsin_dom"/>
</dbReference>
<dbReference type="SUPFAM" id="SSF50494">
    <property type="entry name" value="Trypsin-like serine proteases"/>
    <property type="match status" value="1"/>
</dbReference>
<keyword evidence="8" id="KW-1185">Reference proteome</keyword>
<evidence type="ECO:0000313" key="7">
    <source>
        <dbReference type="EMBL" id="KAH8026527.1"/>
    </source>
</evidence>
<feature type="compositionally biased region" description="Basic and acidic residues" evidence="5">
    <location>
        <begin position="832"/>
        <end position="851"/>
    </location>
</feature>
<dbReference type="SUPFAM" id="SSF57424">
    <property type="entry name" value="LDL receptor-like module"/>
    <property type="match status" value="3"/>
</dbReference>
<accession>A0A9J6DWH8</accession>
<dbReference type="Proteomes" id="UP000821866">
    <property type="component" value="Unassembled WGS sequence"/>
</dbReference>
<dbReference type="EMBL" id="JABSTU010000007">
    <property type="protein sequence ID" value="KAH8026527.1"/>
    <property type="molecule type" value="Genomic_DNA"/>
</dbReference>
<dbReference type="CDD" id="cd00112">
    <property type="entry name" value="LDLa"/>
    <property type="match status" value="3"/>
</dbReference>
<dbReference type="PRINTS" id="PR00261">
    <property type="entry name" value="LDLRECEPTOR"/>
</dbReference>
<dbReference type="SMART" id="SM00020">
    <property type="entry name" value="Tryp_SPc"/>
    <property type="match status" value="1"/>
</dbReference>
<dbReference type="InterPro" id="IPR036055">
    <property type="entry name" value="LDL_receptor-like_sf"/>
</dbReference>
<organism evidence="7 8">
    <name type="scientific">Rhipicephalus microplus</name>
    <name type="common">Cattle tick</name>
    <name type="synonym">Boophilus microplus</name>
    <dbReference type="NCBI Taxonomy" id="6941"/>
    <lineage>
        <taxon>Eukaryota</taxon>
        <taxon>Metazoa</taxon>
        <taxon>Ecdysozoa</taxon>
        <taxon>Arthropoda</taxon>
        <taxon>Chelicerata</taxon>
        <taxon>Arachnida</taxon>
        <taxon>Acari</taxon>
        <taxon>Parasitiformes</taxon>
        <taxon>Ixodida</taxon>
        <taxon>Ixodoidea</taxon>
        <taxon>Ixodidae</taxon>
        <taxon>Rhipicephalinae</taxon>
        <taxon>Rhipicephalus</taxon>
        <taxon>Boophilus</taxon>
    </lineage>
</organism>
<dbReference type="Pfam" id="PF00057">
    <property type="entry name" value="Ldl_recept_a"/>
    <property type="match status" value="3"/>
</dbReference>
<dbReference type="Pfam" id="PF00089">
    <property type="entry name" value="Trypsin"/>
    <property type="match status" value="1"/>
</dbReference>
<keyword evidence="3 4" id="KW-1015">Disulfide bond</keyword>
<comment type="caution">
    <text evidence="4">Lacks conserved residue(s) required for the propagation of feature annotation.</text>
</comment>
<feature type="compositionally biased region" description="Low complexity" evidence="5">
    <location>
        <begin position="804"/>
        <end position="818"/>
    </location>
</feature>
<dbReference type="InterPro" id="IPR036772">
    <property type="entry name" value="SRCR-like_dom_sf"/>
</dbReference>
<dbReference type="InterPro" id="IPR009003">
    <property type="entry name" value="Peptidase_S1_PA"/>
</dbReference>
<evidence type="ECO:0000313" key="8">
    <source>
        <dbReference type="Proteomes" id="UP000821866"/>
    </source>
</evidence>
<feature type="disulfide bond" evidence="4">
    <location>
        <begin position="228"/>
        <end position="243"/>
    </location>
</feature>
<protein>
    <recommendedName>
        <fullName evidence="6">Peptidase S1 domain-containing protein</fullName>
    </recommendedName>
</protein>
<dbReference type="AlphaFoldDB" id="A0A9J6DWH8"/>
<dbReference type="PROSITE" id="PS50240">
    <property type="entry name" value="TRYPSIN_DOM"/>
    <property type="match status" value="1"/>
</dbReference>
<sequence>MNDTESMNATLVYPGFGNGSSTEEVDPDLNVSNRTFAMGRNLTFMNNNTLSEDGLDVVNSTMDSWNMTADGTLLNAANITLRDGDGTSMMTDSNNMTNVDMTTTEFFNETMANSTEDMFGVHCSTGTDTCGMNFQCKDKTCVMASAKCDGIRDCPEGEDEHNCVDKTLCEQSNKFYCGDKLCIPSALRCDGHEDCKDGEDEVNCTCGENQFQCMNGFCVSSATGSVRCNGVADCIDGSDERGCDGEVTSEALFLRSSVPCKWTTTDWRKAFDGDLGSWTLMCADNATLDHGNQLCQEMGYSGALSIRTVRVEANVTTWGSWNAPDDGPDTMWSKGLTFVDSCHHGALAVRCDYFECENQTEVLFRIEREATGQSTQNDVWPYLALLHGNDSSTACHGEIVSPLWVLTTAYCLQQLPPNASQLYVQAGFMRPASARKHHSVVRVVLHPHYSQFRSRTLPDYDLALVRLAEPLSFANHVASAVCLPDDVARPGVTCFVGSLGDGRPRVPFKTASSIIHLPIVINELTTVQQRGTLQERRHPEDDLRRWASNEASAGDLGAPLMCLSPNSIWRLAGVLSYQRHCGTYQKHPSVFSNIYEMRDFIHNVTGLLSYNVTHDPQLYSLLEFPQADDGNVSAAVRSHAAGKMAGLEHNASAMAAALYSHDNIHGEHEGENASVTTTPASATTAHDVMFLDLEGIIPKVNHTKDSILEEDNVTTTIPKTPMTHVGAGVEARLHKVDHAGVHSTTTTTMVMTTANATDGHHDNGHHHGGDHYDSHHHDVATTTVDPHETIASMRLMDVDSGELSPSSETSRDASTSSSHHAHHHHHYHHHNYHEGQHHAAHTNDTRTESRGRSAALLANRTVVDEMQAFIERNSAEGAMTTEPGMLVENRTAVAGTAMGAPDGNVPRGRSCNYARLRSFETHGGRESGERDDHINCVDKHFQC</sequence>
<dbReference type="InterPro" id="IPR002172">
    <property type="entry name" value="LDrepeatLR_classA_rpt"/>
</dbReference>
<feature type="compositionally biased region" description="Basic and acidic residues" evidence="5">
    <location>
        <begin position="758"/>
        <end position="778"/>
    </location>
</feature>
<reference evidence="7" key="1">
    <citation type="journal article" date="2020" name="Cell">
        <title>Large-Scale Comparative Analyses of Tick Genomes Elucidate Their Genetic Diversity and Vector Capacities.</title>
        <authorList>
            <consortium name="Tick Genome and Microbiome Consortium (TIGMIC)"/>
            <person name="Jia N."/>
            <person name="Wang J."/>
            <person name="Shi W."/>
            <person name="Du L."/>
            <person name="Sun Y."/>
            <person name="Zhan W."/>
            <person name="Jiang J.F."/>
            <person name="Wang Q."/>
            <person name="Zhang B."/>
            <person name="Ji P."/>
            <person name="Bell-Sakyi L."/>
            <person name="Cui X.M."/>
            <person name="Yuan T.T."/>
            <person name="Jiang B.G."/>
            <person name="Yang W.F."/>
            <person name="Lam T.T."/>
            <person name="Chang Q.C."/>
            <person name="Ding S.J."/>
            <person name="Wang X.J."/>
            <person name="Zhu J.G."/>
            <person name="Ruan X.D."/>
            <person name="Zhao L."/>
            <person name="Wei J.T."/>
            <person name="Ye R.Z."/>
            <person name="Que T.C."/>
            <person name="Du C.H."/>
            <person name="Zhou Y.H."/>
            <person name="Cheng J.X."/>
            <person name="Dai P.F."/>
            <person name="Guo W.B."/>
            <person name="Han X.H."/>
            <person name="Huang E.J."/>
            <person name="Li L.F."/>
            <person name="Wei W."/>
            <person name="Gao Y.C."/>
            <person name="Liu J.Z."/>
            <person name="Shao H.Z."/>
            <person name="Wang X."/>
            <person name="Wang C.C."/>
            <person name="Yang T.C."/>
            <person name="Huo Q.B."/>
            <person name="Li W."/>
            <person name="Chen H.Y."/>
            <person name="Chen S.E."/>
            <person name="Zhou L.G."/>
            <person name="Ni X.B."/>
            <person name="Tian J.H."/>
            <person name="Sheng Y."/>
            <person name="Liu T."/>
            <person name="Pan Y.S."/>
            <person name="Xia L.Y."/>
            <person name="Li J."/>
            <person name="Zhao F."/>
            <person name="Cao W.C."/>
        </authorList>
    </citation>
    <scope>NUCLEOTIDE SEQUENCE</scope>
    <source>
        <strain evidence="7">Rmic-2018</strain>
    </source>
</reference>
<dbReference type="PANTHER" id="PTHR24252">
    <property type="entry name" value="ACROSIN-RELATED"/>
    <property type="match status" value="1"/>
</dbReference>